<dbReference type="AlphaFoldDB" id="A0A6J7I4L4"/>
<dbReference type="EMBL" id="CAFBMR010000095">
    <property type="protein sequence ID" value="CAB4925619.1"/>
    <property type="molecule type" value="Genomic_DNA"/>
</dbReference>
<organism evidence="1">
    <name type="scientific">freshwater metagenome</name>
    <dbReference type="NCBI Taxonomy" id="449393"/>
    <lineage>
        <taxon>unclassified sequences</taxon>
        <taxon>metagenomes</taxon>
        <taxon>ecological metagenomes</taxon>
    </lineage>
</organism>
<accession>A0A6J7I4L4</accession>
<evidence type="ECO:0000313" key="1">
    <source>
        <dbReference type="EMBL" id="CAB4925619.1"/>
    </source>
</evidence>
<gene>
    <name evidence="1" type="ORF">UFOPK3610_01660</name>
</gene>
<reference evidence="1" key="1">
    <citation type="submission" date="2020-05" db="EMBL/GenBank/DDBJ databases">
        <authorList>
            <person name="Chiriac C."/>
            <person name="Salcher M."/>
            <person name="Ghai R."/>
            <person name="Kavagutti S V."/>
        </authorList>
    </citation>
    <scope>NUCLEOTIDE SEQUENCE</scope>
</reference>
<name>A0A6J7I4L4_9ZZZZ</name>
<protein>
    <submittedName>
        <fullName evidence="1">Unannotated protein</fullName>
    </submittedName>
</protein>
<sequence>MCRAAGGCFVTPNGSRPLLGRPDETWFGYPVVRGALKSRSEDWGEGIRNEVQSIKVCLADDA</sequence>
<proteinExistence type="predicted"/>